<evidence type="ECO:0000256" key="2">
    <source>
        <dbReference type="SAM" id="SignalP"/>
    </source>
</evidence>
<gene>
    <name evidence="3" type="ORF">LAME_0C09164G</name>
</gene>
<dbReference type="OrthoDB" id="4060030at2759"/>
<dbReference type="EMBL" id="LT598479">
    <property type="protein sequence ID" value="SCU84356.1"/>
    <property type="molecule type" value="Genomic_DNA"/>
</dbReference>
<feature type="region of interest" description="Disordered" evidence="1">
    <location>
        <begin position="670"/>
        <end position="705"/>
    </location>
</feature>
<proteinExistence type="predicted"/>
<feature type="compositionally biased region" description="Polar residues" evidence="1">
    <location>
        <begin position="686"/>
        <end position="700"/>
    </location>
</feature>
<protein>
    <submittedName>
        <fullName evidence="3">LAME_0C09164g1_1</fullName>
    </submittedName>
</protein>
<feature type="region of interest" description="Disordered" evidence="1">
    <location>
        <begin position="535"/>
        <end position="572"/>
    </location>
</feature>
<accession>A0A1G4J4A3</accession>
<feature type="compositionally biased region" description="Low complexity" evidence="1">
    <location>
        <begin position="535"/>
        <end position="556"/>
    </location>
</feature>
<evidence type="ECO:0000313" key="3">
    <source>
        <dbReference type="EMBL" id="SCU84356.1"/>
    </source>
</evidence>
<keyword evidence="2" id="KW-0732">Signal</keyword>
<name>A0A1G4J4A3_9SACH</name>
<sequence>MALFVKVFLATLCLTSTAFARYSNASTTSVSSVPKTTPTAFFSTVSLVDSYTGTSSSTDKEHWFLLQAEIYVSAGFTGELYLAAPESLQGFPEESFDLVQDMTSVGTVSRNSSNIFTIRPDTSNTDKSSTFNVLASLSSDLKSSITGPQTVDFEFDLSPGSKLVKTIDFIAQDLSKSQTNAQVDEQNRVTYTLDIPFSEYPGALNFAASFSYSESFSFDTSLTSVQVVTAVDAFNQPTKGITLTAVEDNSDESSINLSLTSQISGGKFIRISYTTTAINNAVAVDTLAILNYPTLSTYKRDISITFEDRVVLKTTTNVDSFGEVIHVMTGSGAFPTVSGVNSTISSTMSSSFETATQSSANETTSSSLSTSTNGTSVEYTVIPIANGSAATGGSATAPVVSATISASNSSTATITPTQVQHSSLNDTSGGSFTSNSKGVLLTYTVVTRTSDGEYEVYTSFFPVATLTPQLPANSSVATSRTNYVFNSAVSSTNAYPTRTVFNRTFSGEYSVYTSLVPVATLSGSETSSLTKISSAGSSVSQSHGNKSLSTSSASSAHDPKSTAKSSQGSESVNTGFEVTKTTKFQTKAYLTYSVITTTSEGKVFEYTSWFPVTTLSPEVSTITLSQTSLSESATTTVASKKKSLTASVFTQTKAGQVSVFTSMVPVQTQTSQSTQVSDSQPASIKKTATGTKSTPSSVTVLDSPGKTATALSNTTILDSSGHTAQSLTTKYGVSSGMRELTRSEIVFTSESLIGGSYLGVGSAKSGRSTISTDSNVSGSPTVESAVTKTGVSTNIANSTQHELLTTYEHPIGASTQSAFTSVASGSTQVSTPITLSGGAQTGQKQSETAKTATIGRSTLSSSFTIQYQSLTSVTSSRPDISTFDGAGNKVRGGIVGAAFGLFACLV</sequence>
<evidence type="ECO:0000256" key="1">
    <source>
        <dbReference type="SAM" id="MobiDB-lite"/>
    </source>
</evidence>
<organism evidence="3 4">
    <name type="scientific">Lachancea meyersii CBS 8951</name>
    <dbReference type="NCBI Taxonomy" id="1266667"/>
    <lineage>
        <taxon>Eukaryota</taxon>
        <taxon>Fungi</taxon>
        <taxon>Dikarya</taxon>
        <taxon>Ascomycota</taxon>
        <taxon>Saccharomycotina</taxon>
        <taxon>Saccharomycetes</taxon>
        <taxon>Saccharomycetales</taxon>
        <taxon>Saccharomycetaceae</taxon>
        <taxon>Lachancea</taxon>
    </lineage>
</organism>
<dbReference type="Proteomes" id="UP000191144">
    <property type="component" value="Chromosome C"/>
</dbReference>
<feature type="compositionally biased region" description="Low complexity" evidence="1">
    <location>
        <begin position="670"/>
        <end position="680"/>
    </location>
</feature>
<keyword evidence="4" id="KW-1185">Reference proteome</keyword>
<evidence type="ECO:0000313" key="4">
    <source>
        <dbReference type="Proteomes" id="UP000191144"/>
    </source>
</evidence>
<feature type="chain" id="PRO_5009235878" evidence="2">
    <location>
        <begin position="21"/>
        <end position="906"/>
    </location>
</feature>
<dbReference type="AlphaFoldDB" id="A0A1G4J4A3"/>
<feature type="signal peptide" evidence="2">
    <location>
        <begin position="1"/>
        <end position="20"/>
    </location>
</feature>
<feature type="compositionally biased region" description="Polar residues" evidence="1">
    <location>
        <begin position="562"/>
        <end position="572"/>
    </location>
</feature>
<reference evidence="4" key="1">
    <citation type="submission" date="2016-03" db="EMBL/GenBank/DDBJ databases">
        <authorList>
            <person name="Devillers Hugo."/>
        </authorList>
    </citation>
    <scope>NUCLEOTIDE SEQUENCE [LARGE SCALE GENOMIC DNA]</scope>
</reference>